<evidence type="ECO:0000259" key="8">
    <source>
        <dbReference type="Pfam" id="PF25183"/>
    </source>
</evidence>
<feature type="domain" description="TonB-dependent transporter Oar-like beta-barrel" evidence="8">
    <location>
        <begin position="256"/>
        <end position="1154"/>
    </location>
</feature>
<evidence type="ECO:0000256" key="1">
    <source>
        <dbReference type="ARBA" id="ARBA00004571"/>
    </source>
</evidence>
<dbReference type="InterPro" id="IPR036942">
    <property type="entry name" value="Beta-barrel_TonB_sf"/>
</dbReference>
<dbReference type="SUPFAM" id="SSF49464">
    <property type="entry name" value="Carboxypeptidase regulatory domain-like"/>
    <property type="match status" value="1"/>
</dbReference>
<evidence type="ECO:0000256" key="4">
    <source>
        <dbReference type="ARBA" id="ARBA00022692"/>
    </source>
</evidence>
<evidence type="ECO:0000256" key="7">
    <source>
        <dbReference type="SAM" id="SignalP"/>
    </source>
</evidence>
<organism evidence="9 10">
    <name type="scientific">Bryocella elongata</name>
    <dbReference type="NCBI Taxonomy" id="863522"/>
    <lineage>
        <taxon>Bacteria</taxon>
        <taxon>Pseudomonadati</taxon>
        <taxon>Acidobacteriota</taxon>
        <taxon>Terriglobia</taxon>
        <taxon>Terriglobales</taxon>
        <taxon>Acidobacteriaceae</taxon>
        <taxon>Bryocella</taxon>
    </lineage>
</organism>
<dbReference type="InterPro" id="IPR057601">
    <property type="entry name" value="Oar-like_b-barrel"/>
</dbReference>
<keyword evidence="6" id="KW-0998">Cell outer membrane</keyword>
<dbReference type="Pfam" id="PF25183">
    <property type="entry name" value="OMP_b-brl_4"/>
    <property type="match status" value="1"/>
</dbReference>
<dbReference type="Gene3D" id="2.40.170.20">
    <property type="entry name" value="TonB-dependent receptor, beta-barrel domain"/>
    <property type="match status" value="1"/>
</dbReference>
<dbReference type="PANTHER" id="PTHR30069">
    <property type="entry name" value="TONB-DEPENDENT OUTER MEMBRANE RECEPTOR"/>
    <property type="match status" value="1"/>
</dbReference>
<name>A0A1H6B952_9BACT</name>
<dbReference type="InterPro" id="IPR039426">
    <property type="entry name" value="TonB-dep_rcpt-like"/>
</dbReference>
<evidence type="ECO:0000256" key="2">
    <source>
        <dbReference type="ARBA" id="ARBA00022448"/>
    </source>
</evidence>
<dbReference type="Gene3D" id="2.60.40.1120">
    <property type="entry name" value="Carboxypeptidase-like, regulatory domain"/>
    <property type="match status" value="1"/>
</dbReference>
<dbReference type="EMBL" id="FNVA01000006">
    <property type="protein sequence ID" value="SEG57339.1"/>
    <property type="molecule type" value="Genomic_DNA"/>
</dbReference>
<sequence>MMNWSRSETARRVRKQLKLVWIPFLLLLMALPAIAQMDQGTITGVVQDKEGAVIPGATVTLTNTDTGLVQHANANGSGIYVFTPVPIGNYKIAASSAGFSTTVQENLRLDVQQRLNVVLKLNPGAVSETVTVSTAPPPLQTQEASVGQVMTTETINDTPLNGRNWVFIAQLAAGVTPSTGSPAAGNGDFSANGQRVEQNDFILDGFDDNNGSFNFSGGTSYAVQPPPDALAEFKVQTADFSAEFGHSAGAVVNASIKSGTNDIHGDVWEYFRNNALDARNWNSTTIPDYRENQFGATLGSPIIRNKLFYFGYAEANRITYANTSLSSVPTDLMKTGDFSELLNPALTSTGTAIKLYAPGSNGSKLLVCGTQQNVICPGNVNPLAKSILALYPEPNTNGANTYNNYTNNNPFHQNVWQWGSRVDWNATPKDQAFARYTYSNEVADYSPTFGLPLDGGSYPTDGSLQVFNDSLSLSETHIFTPTLVNEFRFGFNYLKYLALQPDSNVNAAANLGLGGIPYTPGQGGLPHTTVTGLSLFGSPASAPNTNFADSFQIMDNVSKNLGKHSLRMGVFFQSMRDRITNQNPRGSYTYSGRFTSLPGTANTGFGAADFLSDMMDSASVSTVNLFHDSRWYRAAYAEDTWKVAPTVTLTLGLRYDFYQPSKEINGRQASFNPTGPLLPGSGQATMTYVSSQEANLGLAPAFLTYMTQNNVSIQYTNNPSLTNAQKWNFAPRLGIAWNLYPRTVIRAGYGIFYGGLESNGPENFLANYPFQFSSSFSSPSCTPGSCLTDGLNLETGFQQQISQGFNNFLSQPVFYGVDQNTKTPYAENYNLTLEQSLTHKLVFSLAYVGSTSHHLQIPGAPNSAAALIKPGLAVKTVQPFPTLGAVTLDTYAGASNYNSFQARVEQSYSNGLRFLSTYTWAHALDDATDDWTTYGPDTGYRAYNLIGINNDYSNSPQDIRQRVTVNAYYQLPFGHGKKYLRDGALLNSIVGSWAANLVFTAQTGPPITVSTNLGSSGPNGGTAEAIKVRDPFAAGGSPDPTNPTITCAQQTKTIQHWYNPCAFANPPIASFPTASTQITGLAALPYLGGRRLSGPPAPGLERVNLSMFKSFSTFREQRLEVRADAFNLLNTPSYGRPSTSSDAATGGQITAPQTIQSLAPDARFFQLSAKYVF</sequence>
<comment type="subcellular location">
    <subcellularLocation>
        <location evidence="1">Cell outer membrane</location>
        <topology evidence="1">Multi-pass membrane protein</topology>
    </subcellularLocation>
</comment>
<feature type="signal peptide" evidence="7">
    <location>
        <begin position="1"/>
        <end position="35"/>
    </location>
</feature>
<dbReference type="SUPFAM" id="SSF56935">
    <property type="entry name" value="Porins"/>
    <property type="match status" value="1"/>
</dbReference>
<proteinExistence type="predicted"/>
<gene>
    <name evidence="9" type="ORF">SAMN05421819_3630</name>
</gene>
<keyword evidence="7" id="KW-0732">Signal</keyword>
<dbReference type="PANTHER" id="PTHR30069:SF46">
    <property type="entry name" value="OAR PROTEIN"/>
    <property type="match status" value="1"/>
</dbReference>
<feature type="chain" id="PRO_5009293476" evidence="7">
    <location>
        <begin position="36"/>
        <end position="1173"/>
    </location>
</feature>
<evidence type="ECO:0000313" key="9">
    <source>
        <dbReference type="EMBL" id="SEG57339.1"/>
    </source>
</evidence>
<dbReference type="InterPro" id="IPR008969">
    <property type="entry name" value="CarboxyPept-like_regulatory"/>
</dbReference>
<protein>
    <submittedName>
        <fullName evidence="9">TonB-dependent Receptor Plug Domain</fullName>
    </submittedName>
</protein>
<keyword evidence="10" id="KW-1185">Reference proteome</keyword>
<dbReference type="GO" id="GO:0015344">
    <property type="term" value="F:siderophore uptake transmembrane transporter activity"/>
    <property type="evidence" value="ECO:0007669"/>
    <property type="project" value="TreeGrafter"/>
</dbReference>
<dbReference type="GO" id="GO:0044718">
    <property type="term" value="P:siderophore transmembrane transport"/>
    <property type="evidence" value="ECO:0007669"/>
    <property type="project" value="TreeGrafter"/>
</dbReference>
<dbReference type="Pfam" id="PF13620">
    <property type="entry name" value="CarboxypepD_reg"/>
    <property type="match status" value="1"/>
</dbReference>
<keyword evidence="3" id="KW-1134">Transmembrane beta strand</keyword>
<dbReference type="Proteomes" id="UP000236728">
    <property type="component" value="Unassembled WGS sequence"/>
</dbReference>
<reference evidence="9 10" key="1">
    <citation type="submission" date="2016-10" db="EMBL/GenBank/DDBJ databases">
        <authorList>
            <person name="de Groot N.N."/>
        </authorList>
    </citation>
    <scope>NUCLEOTIDE SEQUENCE [LARGE SCALE GENOMIC DNA]</scope>
    <source>
        <strain evidence="9 10">DSM 22489</strain>
    </source>
</reference>
<keyword evidence="9" id="KW-0675">Receptor</keyword>
<accession>A0A1H6B952</accession>
<keyword evidence="4" id="KW-0812">Transmembrane</keyword>
<dbReference type="GO" id="GO:0009279">
    <property type="term" value="C:cell outer membrane"/>
    <property type="evidence" value="ECO:0007669"/>
    <property type="project" value="UniProtKB-SubCell"/>
</dbReference>
<keyword evidence="2" id="KW-0813">Transport</keyword>
<keyword evidence="5" id="KW-0472">Membrane</keyword>
<evidence type="ECO:0000256" key="3">
    <source>
        <dbReference type="ARBA" id="ARBA00022452"/>
    </source>
</evidence>
<evidence type="ECO:0000256" key="5">
    <source>
        <dbReference type="ARBA" id="ARBA00023136"/>
    </source>
</evidence>
<dbReference type="AlphaFoldDB" id="A0A1H6B952"/>
<evidence type="ECO:0000256" key="6">
    <source>
        <dbReference type="ARBA" id="ARBA00023237"/>
    </source>
</evidence>
<evidence type="ECO:0000313" key="10">
    <source>
        <dbReference type="Proteomes" id="UP000236728"/>
    </source>
</evidence>